<gene>
    <name evidence="2" type="ORF">GJ744_008391</name>
</gene>
<keyword evidence="1" id="KW-0812">Transmembrane</keyword>
<reference evidence="2" key="1">
    <citation type="submission" date="2020-02" db="EMBL/GenBank/DDBJ databases">
        <authorList>
            <person name="Palmer J.M."/>
        </authorList>
    </citation>
    <scope>NUCLEOTIDE SEQUENCE</scope>
    <source>
        <strain evidence="2">EPUS1.4</strain>
        <tissue evidence="2">Thallus</tissue>
    </source>
</reference>
<keyword evidence="3" id="KW-1185">Reference proteome</keyword>
<protein>
    <submittedName>
        <fullName evidence="2">Uncharacterized protein</fullName>
    </submittedName>
</protein>
<feature type="transmembrane region" description="Helical" evidence="1">
    <location>
        <begin position="6"/>
        <end position="29"/>
    </location>
</feature>
<proteinExistence type="predicted"/>
<keyword evidence="1" id="KW-1133">Transmembrane helix</keyword>
<dbReference type="Proteomes" id="UP000606974">
    <property type="component" value="Unassembled WGS sequence"/>
</dbReference>
<dbReference type="AlphaFoldDB" id="A0A8H7AB82"/>
<dbReference type="EMBL" id="JAACFV010000450">
    <property type="protein sequence ID" value="KAF7502040.1"/>
    <property type="molecule type" value="Genomic_DNA"/>
</dbReference>
<name>A0A8H7AB82_9EURO</name>
<accession>A0A8H7AB82</accession>
<organism evidence="2 3">
    <name type="scientific">Endocarpon pusillum</name>
    <dbReference type="NCBI Taxonomy" id="364733"/>
    <lineage>
        <taxon>Eukaryota</taxon>
        <taxon>Fungi</taxon>
        <taxon>Dikarya</taxon>
        <taxon>Ascomycota</taxon>
        <taxon>Pezizomycotina</taxon>
        <taxon>Eurotiomycetes</taxon>
        <taxon>Chaetothyriomycetidae</taxon>
        <taxon>Verrucariales</taxon>
        <taxon>Verrucariaceae</taxon>
        <taxon>Endocarpon</taxon>
    </lineage>
</organism>
<comment type="caution">
    <text evidence="2">The sequence shown here is derived from an EMBL/GenBank/DDBJ whole genome shotgun (WGS) entry which is preliminary data.</text>
</comment>
<sequence length="61" mass="6745">MLTRTVSAYLSPAASMAYVAKALTAVALLDMQRFVVSYDRFEFHVVDKAFTDYLVSHLGVG</sequence>
<keyword evidence="1" id="KW-0472">Membrane</keyword>
<evidence type="ECO:0000313" key="3">
    <source>
        <dbReference type="Proteomes" id="UP000606974"/>
    </source>
</evidence>
<evidence type="ECO:0000313" key="2">
    <source>
        <dbReference type="EMBL" id="KAF7502040.1"/>
    </source>
</evidence>
<evidence type="ECO:0000256" key="1">
    <source>
        <dbReference type="SAM" id="Phobius"/>
    </source>
</evidence>